<sequence>MLGLLTVKRANNINRHSKLAGNTLNFTTYICKTLIKEGFILY</sequence>
<reference evidence="1" key="1">
    <citation type="journal article" date="2021" name="Proc. Natl. Acad. Sci. U.S.A.">
        <title>A Catalog of Tens of Thousands of Viruses from Human Metagenomes Reveals Hidden Associations with Chronic Diseases.</title>
        <authorList>
            <person name="Tisza M.J."/>
            <person name="Buck C.B."/>
        </authorList>
    </citation>
    <scope>NUCLEOTIDE SEQUENCE</scope>
    <source>
        <strain evidence="1">CtnWS46</strain>
    </source>
</reference>
<proteinExistence type="predicted"/>
<name>A0A8S5T075_9CAUD</name>
<dbReference type="EMBL" id="BK032718">
    <property type="protein sequence ID" value="DAF56528.1"/>
    <property type="molecule type" value="Genomic_DNA"/>
</dbReference>
<organism evidence="1">
    <name type="scientific">Podoviridae sp. ctnWS46</name>
    <dbReference type="NCBI Taxonomy" id="2827747"/>
    <lineage>
        <taxon>Viruses</taxon>
        <taxon>Duplodnaviria</taxon>
        <taxon>Heunggongvirae</taxon>
        <taxon>Uroviricota</taxon>
        <taxon>Caudoviricetes</taxon>
    </lineage>
</organism>
<evidence type="ECO:0000313" key="1">
    <source>
        <dbReference type="EMBL" id="DAF56528.1"/>
    </source>
</evidence>
<accession>A0A8S5T075</accession>
<protein>
    <submittedName>
        <fullName evidence="1">Uncharacterized protein</fullName>
    </submittedName>
</protein>